<dbReference type="InterPro" id="IPR051423">
    <property type="entry name" value="CD225/Dispanin"/>
</dbReference>
<evidence type="ECO:0000256" key="4">
    <source>
        <dbReference type="ARBA" id="ARBA00023136"/>
    </source>
</evidence>
<reference evidence="7 8" key="1">
    <citation type="submission" date="2018-09" db="EMBL/GenBank/DDBJ databases">
        <title>Nocardia yunnanensis sp. nov., an actinomycete isolated from a soil sample.</title>
        <authorList>
            <person name="Zhang J."/>
        </authorList>
    </citation>
    <scope>NUCLEOTIDE SEQUENCE [LARGE SCALE GENOMIC DNA]</scope>
    <source>
        <strain evidence="7 8">CFHS0054</strain>
    </source>
</reference>
<evidence type="ECO:0000256" key="2">
    <source>
        <dbReference type="ARBA" id="ARBA00022692"/>
    </source>
</evidence>
<dbReference type="Pfam" id="PF04505">
    <property type="entry name" value="CD225"/>
    <property type="match status" value="1"/>
</dbReference>
<comment type="subcellular location">
    <subcellularLocation>
        <location evidence="1">Membrane</location>
    </subcellularLocation>
</comment>
<protein>
    <submittedName>
        <fullName evidence="7">CD225/dispanin family protein</fullName>
    </submittedName>
</protein>
<dbReference type="PANTHER" id="PTHR14948">
    <property type="entry name" value="NG5"/>
    <property type="match status" value="1"/>
</dbReference>
<dbReference type="EMBL" id="CP032568">
    <property type="protein sequence ID" value="AYF77759.1"/>
    <property type="molecule type" value="Genomic_DNA"/>
</dbReference>
<feature type="transmembrane region" description="Helical" evidence="6">
    <location>
        <begin position="40"/>
        <end position="65"/>
    </location>
</feature>
<dbReference type="PANTHER" id="PTHR14948:SF44">
    <property type="entry name" value="PROLINE-RICH TRANSMEMBRANE PROTEIN 1-LIKE"/>
    <property type="match status" value="1"/>
</dbReference>
<evidence type="ECO:0000256" key="1">
    <source>
        <dbReference type="ARBA" id="ARBA00004370"/>
    </source>
</evidence>
<keyword evidence="3 6" id="KW-1133">Transmembrane helix</keyword>
<dbReference type="OrthoDB" id="4775437at2"/>
<gene>
    <name evidence="7" type="ORF">D7D52_32530</name>
</gene>
<sequence>MTTPAPGVGPDEPRTTEIPPAEPAPATEQPPAPIRPANNIGWAVASLLFFWPLSFSAFTHAFNVFPLWTEGDVDGARHASQRARYLGILSLCIGGALFVIFAVLYLGFMLLLMHHGHHGHHGNWGGPGPRMRRG</sequence>
<feature type="compositionally biased region" description="Pro residues" evidence="5">
    <location>
        <begin position="20"/>
        <end position="34"/>
    </location>
</feature>
<name>A0A386ZM70_9NOCA</name>
<proteinExistence type="predicted"/>
<dbReference type="GO" id="GO:0016020">
    <property type="term" value="C:membrane"/>
    <property type="evidence" value="ECO:0007669"/>
    <property type="project" value="UniProtKB-SubCell"/>
</dbReference>
<evidence type="ECO:0000313" key="8">
    <source>
        <dbReference type="Proteomes" id="UP000267164"/>
    </source>
</evidence>
<keyword evidence="8" id="KW-1185">Reference proteome</keyword>
<dbReference type="AlphaFoldDB" id="A0A386ZM70"/>
<evidence type="ECO:0000256" key="3">
    <source>
        <dbReference type="ARBA" id="ARBA00022989"/>
    </source>
</evidence>
<evidence type="ECO:0000256" key="5">
    <source>
        <dbReference type="SAM" id="MobiDB-lite"/>
    </source>
</evidence>
<dbReference type="RefSeq" id="WP_120742542.1">
    <property type="nucleotide sequence ID" value="NZ_CP032568.1"/>
</dbReference>
<feature type="transmembrane region" description="Helical" evidence="6">
    <location>
        <begin position="85"/>
        <end position="112"/>
    </location>
</feature>
<keyword evidence="4 6" id="KW-0472">Membrane</keyword>
<feature type="region of interest" description="Disordered" evidence="5">
    <location>
        <begin position="1"/>
        <end position="34"/>
    </location>
</feature>
<keyword evidence="2 6" id="KW-0812">Transmembrane</keyword>
<accession>A0A386ZM70</accession>
<organism evidence="7 8">
    <name type="scientific">Nocardia yunnanensis</name>
    <dbReference type="NCBI Taxonomy" id="2382165"/>
    <lineage>
        <taxon>Bacteria</taxon>
        <taxon>Bacillati</taxon>
        <taxon>Actinomycetota</taxon>
        <taxon>Actinomycetes</taxon>
        <taxon>Mycobacteriales</taxon>
        <taxon>Nocardiaceae</taxon>
        <taxon>Nocardia</taxon>
    </lineage>
</organism>
<dbReference type="KEGG" id="nyu:D7D52_32530"/>
<evidence type="ECO:0000313" key="7">
    <source>
        <dbReference type="EMBL" id="AYF77759.1"/>
    </source>
</evidence>
<dbReference type="Proteomes" id="UP000267164">
    <property type="component" value="Chromosome"/>
</dbReference>
<evidence type="ECO:0000256" key="6">
    <source>
        <dbReference type="SAM" id="Phobius"/>
    </source>
</evidence>
<dbReference type="InterPro" id="IPR007593">
    <property type="entry name" value="CD225/Dispanin_fam"/>
</dbReference>